<evidence type="ECO:0000256" key="6">
    <source>
        <dbReference type="SAM" id="Phobius"/>
    </source>
</evidence>
<dbReference type="PANTHER" id="PTHR23513:SF6">
    <property type="entry name" value="MAJOR FACILITATOR SUPERFAMILY ASSOCIATED DOMAIN-CONTAINING PROTEIN"/>
    <property type="match status" value="1"/>
</dbReference>
<dbReference type="InterPro" id="IPR036259">
    <property type="entry name" value="MFS_trans_sf"/>
</dbReference>
<feature type="transmembrane region" description="Helical" evidence="6">
    <location>
        <begin position="251"/>
        <end position="276"/>
    </location>
</feature>
<proteinExistence type="predicted"/>
<dbReference type="STRING" id="52.CMC5_053510"/>
<feature type="transmembrane region" description="Helical" evidence="6">
    <location>
        <begin position="216"/>
        <end position="245"/>
    </location>
</feature>
<dbReference type="GO" id="GO:0022857">
    <property type="term" value="F:transmembrane transporter activity"/>
    <property type="evidence" value="ECO:0007669"/>
    <property type="project" value="InterPro"/>
</dbReference>
<organism evidence="7 8">
    <name type="scientific">Chondromyces crocatus</name>
    <dbReference type="NCBI Taxonomy" id="52"/>
    <lineage>
        <taxon>Bacteria</taxon>
        <taxon>Pseudomonadati</taxon>
        <taxon>Myxococcota</taxon>
        <taxon>Polyangia</taxon>
        <taxon>Polyangiales</taxon>
        <taxon>Polyangiaceae</taxon>
        <taxon>Chondromyces</taxon>
    </lineage>
</organism>
<feature type="transmembrane region" description="Helical" evidence="6">
    <location>
        <begin position="346"/>
        <end position="369"/>
    </location>
</feature>
<keyword evidence="5 6" id="KW-0472">Membrane</keyword>
<evidence type="ECO:0000256" key="5">
    <source>
        <dbReference type="ARBA" id="ARBA00023136"/>
    </source>
</evidence>
<sequence length="425" mass="45237">MAQHTEQRNERAFTAIWLAQCISFLGFEIVGFAAGVWVYQHTRSVLLFALTVFFNVLPLALVPRLAQMRVVRRHQRLGMVLGEAGAGISTLALAALLFSGKLETWHVFVARLAIASSCAIQRESLSSAIQQRIAEPRRARANGMVDIGRVIGMIVSPPLSAVLITGFDFESVFWAGSATYLLSLVTLAGVTMGPLQSGPGVASTPQSSEGRKRARSFLVAHPGLLCLMLFFAFTNLVMGVVSVLLTPLVLGFSSILTLGFVASAAGGGVLIGSVLGGRIRGPAQRVHGVLALSVVQAVFLVVGGLMPTTPVITLVTFLFLCCVPIMVSFAQGIWKSKVPEALEKDVLAVREGIAWCALLLGYLVAGPLVDHGIEIPRLIASSGVALLLITIVGFLQPRLRRVEKEIRDTAGHDPSEASAHADETA</sequence>
<evidence type="ECO:0000256" key="3">
    <source>
        <dbReference type="ARBA" id="ARBA00022692"/>
    </source>
</evidence>
<keyword evidence="4 6" id="KW-1133">Transmembrane helix</keyword>
<protein>
    <recommendedName>
        <fullName evidence="9">MFS transporter</fullName>
    </recommendedName>
</protein>
<evidence type="ECO:0008006" key="9">
    <source>
        <dbReference type="Google" id="ProtNLM"/>
    </source>
</evidence>
<name>A0A0K1EK02_CHOCO</name>
<dbReference type="GO" id="GO:0005886">
    <property type="term" value="C:plasma membrane"/>
    <property type="evidence" value="ECO:0007669"/>
    <property type="project" value="UniProtKB-SubCell"/>
</dbReference>
<dbReference type="RefSeq" id="WP_050433003.1">
    <property type="nucleotide sequence ID" value="NZ_CP012159.1"/>
</dbReference>
<keyword evidence="3 6" id="KW-0812">Transmembrane</keyword>
<dbReference type="InterPro" id="IPR011701">
    <property type="entry name" value="MFS"/>
</dbReference>
<evidence type="ECO:0000256" key="4">
    <source>
        <dbReference type="ARBA" id="ARBA00022989"/>
    </source>
</evidence>
<feature type="transmembrane region" description="Helical" evidence="6">
    <location>
        <begin position="288"/>
        <end position="306"/>
    </location>
</feature>
<gene>
    <name evidence="7" type="ORF">CMC5_053510</name>
</gene>
<evidence type="ECO:0000313" key="7">
    <source>
        <dbReference type="EMBL" id="AKT41190.1"/>
    </source>
</evidence>
<dbReference type="PANTHER" id="PTHR23513">
    <property type="entry name" value="INTEGRAL MEMBRANE EFFLUX PROTEIN-RELATED"/>
    <property type="match status" value="1"/>
</dbReference>
<evidence type="ECO:0000256" key="2">
    <source>
        <dbReference type="ARBA" id="ARBA00022475"/>
    </source>
</evidence>
<dbReference type="OrthoDB" id="9809918at2"/>
<comment type="subcellular location">
    <subcellularLocation>
        <location evidence="1">Cell membrane</location>
        <topology evidence="1">Multi-pass membrane protein</topology>
    </subcellularLocation>
</comment>
<reference evidence="7 8" key="1">
    <citation type="submission" date="2015-07" db="EMBL/GenBank/DDBJ databases">
        <title>Genome analysis of myxobacterium Chondromyces crocatus Cm c5 reveals a high potential for natural compound synthesis and the genetic basis for the loss of fruiting body formation.</title>
        <authorList>
            <person name="Zaburannyi N."/>
            <person name="Bunk B."/>
            <person name="Maier J."/>
            <person name="Overmann J."/>
            <person name="Mueller R."/>
        </authorList>
    </citation>
    <scope>NUCLEOTIDE SEQUENCE [LARGE SCALE GENOMIC DNA]</scope>
    <source>
        <strain evidence="7 8">Cm c5</strain>
    </source>
</reference>
<dbReference type="KEGG" id="ccro:CMC5_053510"/>
<feature type="transmembrane region" description="Helical" evidence="6">
    <location>
        <begin position="12"/>
        <end position="39"/>
    </location>
</feature>
<dbReference type="Pfam" id="PF07690">
    <property type="entry name" value="MFS_1"/>
    <property type="match status" value="1"/>
</dbReference>
<dbReference type="PATRIC" id="fig|52.7.peg.5927"/>
<dbReference type="Proteomes" id="UP000067626">
    <property type="component" value="Chromosome"/>
</dbReference>
<feature type="transmembrane region" description="Helical" evidence="6">
    <location>
        <begin position="375"/>
        <end position="395"/>
    </location>
</feature>
<dbReference type="AlphaFoldDB" id="A0A0K1EK02"/>
<accession>A0A0K1EK02</accession>
<evidence type="ECO:0000313" key="8">
    <source>
        <dbReference type="Proteomes" id="UP000067626"/>
    </source>
</evidence>
<feature type="transmembrane region" description="Helical" evidence="6">
    <location>
        <begin position="147"/>
        <end position="167"/>
    </location>
</feature>
<keyword evidence="2" id="KW-1003">Cell membrane</keyword>
<dbReference type="CDD" id="cd06173">
    <property type="entry name" value="MFS_MefA_like"/>
    <property type="match status" value="1"/>
</dbReference>
<feature type="transmembrane region" description="Helical" evidence="6">
    <location>
        <begin position="173"/>
        <end position="195"/>
    </location>
</feature>
<dbReference type="Gene3D" id="1.20.1250.20">
    <property type="entry name" value="MFS general substrate transporter like domains"/>
    <property type="match status" value="1"/>
</dbReference>
<feature type="transmembrane region" description="Helical" evidence="6">
    <location>
        <begin position="312"/>
        <end position="334"/>
    </location>
</feature>
<evidence type="ECO:0000256" key="1">
    <source>
        <dbReference type="ARBA" id="ARBA00004651"/>
    </source>
</evidence>
<keyword evidence="8" id="KW-1185">Reference proteome</keyword>
<dbReference type="SUPFAM" id="SSF103473">
    <property type="entry name" value="MFS general substrate transporter"/>
    <property type="match status" value="1"/>
</dbReference>
<feature type="transmembrane region" description="Helical" evidence="6">
    <location>
        <begin position="45"/>
        <end position="65"/>
    </location>
</feature>
<dbReference type="EMBL" id="CP012159">
    <property type="protein sequence ID" value="AKT41190.1"/>
    <property type="molecule type" value="Genomic_DNA"/>
</dbReference>